<organism evidence="2 3">
    <name type="scientific">Dendrothele bispora (strain CBS 962.96)</name>
    <dbReference type="NCBI Taxonomy" id="1314807"/>
    <lineage>
        <taxon>Eukaryota</taxon>
        <taxon>Fungi</taxon>
        <taxon>Dikarya</taxon>
        <taxon>Basidiomycota</taxon>
        <taxon>Agaricomycotina</taxon>
        <taxon>Agaricomycetes</taxon>
        <taxon>Agaricomycetidae</taxon>
        <taxon>Agaricales</taxon>
        <taxon>Agaricales incertae sedis</taxon>
        <taxon>Dendrothele</taxon>
    </lineage>
</organism>
<name>A0A4S8M933_DENBC</name>
<feature type="transmembrane region" description="Helical" evidence="1">
    <location>
        <begin position="126"/>
        <end position="150"/>
    </location>
</feature>
<dbReference type="OrthoDB" id="3354175at2759"/>
<feature type="transmembrane region" description="Helical" evidence="1">
    <location>
        <begin position="170"/>
        <end position="191"/>
    </location>
</feature>
<keyword evidence="1" id="KW-1133">Transmembrane helix</keyword>
<sequence length="321" mass="35771">MSGNVASDTAALFAIAFEWGLYGISVWMFVGTTKELLFGISQNRKMAFIACLFFLFSTSHAIIDLIRIKIGFIDKRESPGGPALYFSDVKEVLYFIRSLFYLAQTLLADAVVVYRCHTVWRPISRWVVFVPSTFWICLSAACIGALYNLGLATQHSGTGPGVEIFAFAKWVNAVFVLSLATNLVGTGLLAFRIWRVNQSTTEFRETGFMIPIFRVVIDTGLLYTITLTVTLVLFEAKTNAQTVTFDMLMPIISLSFYMLILRVARLARRGPPTRSTEISLEPTTISSRSANWSAPRTYSRHLEESDSASVRSTQKVSTSVV</sequence>
<proteinExistence type="predicted"/>
<feature type="transmembrane region" description="Helical" evidence="1">
    <location>
        <begin position="12"/>
        <end position="30"/>
    </location>
</feature>
<reference evidence="2 3" key="1">
    <citation type="journal article" date="2019" name="Nat. Ecol. Evol.">
        <title>Megaphylogeny resolves global patterns of mushroom evolution.</title>
        <authorList>
            <person name="Varga T."/>
            <person name="Krizsan K."/>
            <person name="Foldi C."/>
            <person name="Dima B."/>
            <person name="Sanchez-Garcia M."/>
            <person name="Sanchez-Ramirez S."/>
            <person name="Szollosi G.J."/>
            <person name="Szarkandi J.G."/>
            <person name="Papp V."/>
            <person name="Albert L."/>
            <person name="Andreopoulos W."/>
            <person name="Angelini C."/>
            <person name="Antonin V."/>
            <person name="Barry K.W."/>
            <person name="Bougher N.L."/>
            <person name="Buchanan P."/>
            <person name="Buyck B."/>
            <person name="Bense V."/>
            <person name="Catcheside P."/>
            <person name="Chovatia M."/>
            <person name="Cooper J."/>
            <person name="Damon W."/>
            <person name="Desjardin D."/>
            <person name="Finy P."/>
            <person name="Geml J."/>
            <person name="Haridas S."/>
            <person name="Hughes K."/>
            <person name="Justo A."/>
            <person name="Karasinski D."/>
            <person name="Kautmanova I."/>
            <person name="Kiss B."/>
            <person name="Kocsube S."/>
            <person name="Kotiranta H."/>
            <person name="LaButti K.M."/>
            <person name="Lechner B.E."/>
            <person name="Liimatainen K."/>
            <person name="Lipzen A."/>
            <person name="Lukacs Z."/>
            <person name="Mihaltcheva S."/>
            <person name="Morgado L.N."/>
            <person name="Niskanen T."/>
            <person name="Noordeloos M.E."/>
            <person name="Ohm R.A."/>
            <person name="Ortiz-Santana B."/>
            <person name="Ovrebo C."/>
            <person name="Racz N."/>
            <person name="Riley R."/>
            <person name="Savchenko A."/>
            <person name="Shiryaev A."/>
            <person name="Soop K."/>
            <person name="Spirin V."/>
            <person name="Szebenyi C."/>
            <person name="Tomsovsky M."/>
            <person name="Tulloss R.E."/>
            <person name="Uehling J."/>
            <person name="Grigoriev I.V."/>
            <person name="Vagvolgyi C."/>
            <person name="Papp T."/>
            <person name="Martin F.M."/>
            <person name="Miettinen O."/>
            <person name="Hibbett D.S."/>
            <person name="Nagy L.G."/>
        </authorList>
    </citation>
    <scope>NUCLEOTIDE SEQUENCE [LARGE SCALE GENOMIC DNA]</scope>
    <source>
        <strain evidence="2 3">CBS 962.96</strain>
    </source>
</reference>
<dbReference type="EMBL" id="ML179127">
    <property type="protein sequence ID" value="THU98892.1"/>
    <property type="molecule type" value="Genomic_DNA"/>
</dbReference>
<protein>
    <submittedName>
        <fullName evidence="2">Uncharacterized protein</fullName>
    </submittedName>
</protein>
<dbReference type="Proteomes" id="UP000297245">
    <property type="component" value="Unassembled WGS sequence"/>
</dbReference>
<evidence type="ECO:0000313" key="2">
    <source>
        <dbReference type="EMBL" id="THU98892.1"/>
    </source>
</evidence>
<feature type="transmembrane region" description="Helical" evidence="1">
    <location>
        <begin position="240"/>
        <end position="260"/>
    </location>
</feature>
<feature type="transmembrane region" description="Helical" evidence="1">
    <location>
        <begin position="51"/>
        <end position="72"/>
    </location>
</feature>
<keyword evidence="1" id="KW-0472">Membrane</keyword>
<feature type="transmembrane region" description="Helical" evidence="1">
    <location>
        <begin position="92"/>
        <end position="114"/>
    </location>
</feature>
<gene>
    <name evidence="2" type="ORF">K435DRAFT_516818</name>
</gene>
<keyword evidence="3" id="KW-1185">Reference proteome</keyword>
<evidence type="ECO:0000313" key="3">
    <source>
        <dbReference type="Proteomes" id="UP000297245"/>
    </source>
</evidence>
<accession>A0A4S8M933</accession>
<keyword evidence="1" id="KW-0812">Transmembrane</keyword>
<feature type="transmembrane region" description="Helical" evidence="1">
    <location>
        <begin position="212"/>
        <end position="234"/>
    </location>
</feature>
<evidence type="ECO:0000256" key="1">
    <source>
        <dbReference type="SAM" id="Phobius"/>
    </source>
</evidence>
<dbReference type="AlphaFoldDB" id="A0A4S8M933"/>